<reference evidence="1 2" key="1">
    <citation type="journal article" date="2008" name="Nature">
        <title>The genome of the choanoflagellate Monosiga brevicollis and the origin of metazoans.</title>
        <authorList>
            <consortium name="JGI Sequencing"/>
            <person name="King N."/>
            <person name="Westbrook M.J."/>
            <person name="Young S.L."/>
            <person name="Kuo A."/>
            <person name="Abedin M."/>
            <person name="Chapman J."/>
            <person name="Fairclough S."/>
            <person name="Hellsten U."/>
            <person name="Isogai Y."/>
            <person name="Letunic I."/>
            <person name="Marr M."/>
            <person name="Pincus D."/>
            <person name="Putnam N."/>
            <person name="Rokas A."/>
            <person name="Wright K.J."/>
            <person name="Zuzow R."/>
            <person name="Dirks W."/>
            <person name="Good M."/>
            <person name="Goodstein D."/>
            <person name="Lemons D."/>
            <person name="Li W."/>
            <person name="Lyons J.B."/>
            <person name="Morris A."/>
            <person name="Nichols S."/>
            <person name="Richter D.J."/>
            <person name="Salamov A."/>
            <person name="Bork P."/>
            <person name="Lim W.A."/>
            <person name="Manning G."/>
            <person name="Miller W.T."/>
            <person name="McGinnis W."/>
            <person name="Shapiro H."/>
            <person name="Tjian R."/>
            <person name="Grigoriev I.V."/>
            <person name="Rokhsar D."/>
        </authorList>
    </citation>
    <scope>NUCLEOTIDE SEQUENCE [LARGE SCALE GENOMIC DNA]</scope>
    <source>
        <strain evidence="2">MX1 / ATCC 50154</strain>
    </source>
</reference>
<dbReference type="PANTHER" id="PTHR32419:SF6">
    <property type="entry name" value="GLUTATHIONE S-TRANSFERASE OMEGA-LIKE 1-RELATED"/>
    <property type="match status" value="1"/>
</dbReference>
<dbReference type="RefSeq" id="XP_001750881.1">
    <property type="nucleotide sequence ID" value="XM_001750829.1"/>
</dbReference>
<sequence>MRSLKGLEDVISVTMLGWFLEWPDDGRPYRGWPFTKEDPDPLHPQFEYLHDVYNLAQPGYPYKKLSVPVLFDKKTQTIVNNESSEIIRMFNSQFNDLAKRPELDLEPADLESAMTEIDKLVYPNINDVCGKHCLVSKQSFWDVQLI</sequence>
<dbReference type="Proteomes" id="UP000001357">
    <property type="component" value="Unassembled WGS sequence"/>
</dbReference>
<organism evidence="1 2">
    <name type="scientific">Monosiga brevicollis</name>
    <name type="common">Choanoflagellate</name>
    <dbReference type="NCBI Taxonomy" id="81824"/>
    <lineage>
        <taxon>Eukaryota</taxon>
        <taxon>Choanoflagellata</taxon>
        <taxon>Craspedida</taxon>
        <taxon>Salpingoecidae</taxon>
        <taxon>Monosiga</taxon>
    </lineage>
</organism>
<dbReference type="FunFam" id="3.40.30.10:FF:000801">
    <property type="entry name" value="Predicted protein"/>
    <property type="match status" value="1"/>
</dbReference>
<keyword evidence="2" id="KW-1185">Reference proteome</keyword>
<accession>A9VDS6</accession>
<protein>
    <recommendedName>
        <fullName evidence="3">GST N-terminal domain-containing protein</fullName>
    </recommendedName>
</protein>
<dbReference type="Gene3D" id="3.40.30.10">
    <property type="entry name" value="Glutaredoxin"/>
    <property type="match status" value="1"/>
</dbReference>
<gene>
    <name evidence="1" type="ORF">MONBRDRAFT_30371</name>
</gene>
<dbReference type="EMBL" id="CH991590">
    <property type="protein sequence ID" value="EDQ84311.1"/>
    <property type="molecule type" value="Genomic_DNA"/>
</dbReference>
<dbReference type="KEGG" id="mbr:MONBRDRAFT_30371"/>
<evidence type="ECO:0000313" key="1">
    <source>
        <dbReference type="EMBL" id="EDQ84311.1"/>
    </source>
</evidence>
<evidence type="ECO:0000313" key="2">
    <source>
        <dbReference type="Proteomes" id="UP000001357"/>
    </source>
</evidence>
<dbReference type="STRING" id="81824.A9VDS6"/>
<dbReference type="eggNOG" id="KOG2903">
    <property type="taxonomic scope" value="Eukaryota"/>
</dbReference>
<dbReference type="InterPro" id="IPR016639">
    <property type="entry name" value="GST_Omega/GSH"/>
</dbReference>
<dbReference type="InParanoid" id="A9VDS6"/>
<dbReference type="AlphaFoldDB" id="A9VDS6"/>
<dbReference type="PANTHER" id="PTHR32419">
    <property type="entry name" value="GLUTATHIONYL-HYDROQUINONE REDUCTASE"/>
    <property type="match status" value="1"/>
</dbReference>
<dbReference type="GO" id="GO:0005737">
    <property type="term" value="C:cytoplasm"/>
    <property type="evidence" value="ECO:0000318"/>
    <property type="project" value="GO_Central"/>
</dbReference>
<name>A9VDS6_MONBE</name>
<evidence type="ECO:0008006" key="3">
    <source>
        <dbReference type="Google" id="ProtNLM"/>
    </source>
</evidence>
<dbReference type="GeneID" id="5896152"/>
<dbReference type="GO" id="GO:0004364">
    <property type="term" value="F:glutathione transferase activity"/>
    <property type="evidence" value="ECO:0000318"/>
    <property type="project" value="GO_Central"/>
</dbReference>
<proteinExistence type="predicted"/>